<comment type="subcellular location">
    <subcellularLocation>
        <location evidence="1">Membrane</location>
        <topology evidence="1">Multi-pass membrane protein</topology>
    </subcellularLocation>
</comment>
<feature type="transmembrane region" description="Helical" evidence="6">
    <location>
        <begin position="28"/>
        <end position="47"/>
    </location>
</feature>
<feature type="domain" description="EamA" evidence="7">
    <location>
        <begin position="28"/>
        <end position="160"/>
    </location>
</feature>
<evidence type="ECO:0000256" key="1">
    <source>
        <dbReference type="ARBA" id="ARBA00004141"/>
    </source>
</evidence>
<dbReference type="InterPro" id="IPR000620">
    <property type="entry name" value="EamA_dom"/>
</dbReference>
<gene>
    <name evidence="8" type="ORF">CLOSTASPAR_00860</name>
</gene>
<evidence type="ECO:0000313" key="9">
    <source>
        <dbReference type="Proteomes" id="UP000004756"/>
    </source>
</evidence>
<keyword evidence="3 6" id="KW-0812">Transmembrane</keyword>
<keyword evidence="5 6" id="KW-0472">Membrane</keyword>
<evidence type="ECO:0000256" key="4">
    <source>
        <dbReference type="ARBA" id="ARBA00022989"/>
    </source>
</evidence>
<feature type="transmembrane region" description="Helical" evidence="6">
    <location>
        <begin position="228"/>
        <end position="250"/>
    </location>
</feature>
<dbReference type="Pfam" id="PF00892">
    <property type="entry name" value="EamA"/>
    <property type="match status" value="2"/>
</dbReference>
<name>C0CV59_9FIRM</name>
<keyword evidence="4 6" id="KW-1133">Transmembrane helix</keyword>
<dbReference type="InterPro" id="IPR050638">
    <property type="entry name" value="AA-Vitamin_Transporters"/>
</dbReference>
<reference evidence="8 9" key="1">
    <citation type="submission" date="2009-02" db="EMBL/GenBank/DDBJ databases">
        <title>Draft genome sequence of Clostridium asparagiforme (DSM 15981).</title>
        <authorList>
            <person name="Sudarsanam P."/>
            <person name="Ley R."/>
            <person name="Guruge J."/>
            <person name="Turnbaugh P.J."/>
            <person name="Mahowald M."/>
            <person name="Liep D."/>
            <person name="Gordon J."/>
        </authorList>
    </citation>
    <scope>NUCLEOTIDE SEQUENCE [LARGE SCALE GENOMIC DNA]</scope>
    <source>
        <strain evidence="8 9">DSM 15981</strain>
    </source>
</reference>
<dbReference type="Gene3D" id="1.10.3730.20">
    <property type="match status" value="1"/>
</dbReference>
<feature type="transmembrane region" description="Helical" evidence="6">
    <location>
        <begin position="53"/>
        <end position="75"/>
    </location>
</feature>
<proteinExistence type="inferred from homology"/>
<dbReference type="SUPFAM" id="SSF103481">
    <property type="entry name" value="Multidrug resistance efflux transporter EmrE"/>
    <property type="match status" value="2"/>
</dbReference>
<dbReference type="InterPro" id="IPR037185">
    <property type="entry name" value="EmrE-like"/>
</dbReference>
<evidence type="ECO:0000256" key="6">
    <source>
        <dbReference type="SAM" id="Phobius"/>
    </source>
</evidence>
<evidence type="ECO:0000256" key="2">
    <source>
        <dbReference type="ARBA" id="ARBA00007362"/>
    </source>
</evidence>
<accession>C0CV59</accession>
<evidence type="ECO:0000256" key="3">
    <source>
        <dbReference type="ARBA" id="ARBA00022692"/>
    </source>
</evidence>
<organism evidence="8 9">
    <name type="scientific">[Clostridium] asparagiforme DSM 15981</name>
    <dbReference type="NCBI Taxonomy" id="518636"/>
    <lineage>
        <taxon>Bacteria</taxon>
        <taxon>Bacillati</taxon>
        <taxon>Bacillota</taxon>
        <taxon>Clostridia</taxon>
        <taxon>Lachnospirales</taxon>
        <taxon>Lachnospiraceae</taxon>
        <taxon>Enterocloster</taxon>
    </lineage>
</organism>
<evidence type="ECO:0000256" key="5">
    <source>
        <dbReference type="ARBA" id="ARBA00023136"/>
    </source>
</evidence>
<comment type="similarity">
    <text evidence="2">Belongs to the EamA transporter family.</text>
</comment>
<keyword evidence="9" id="KW-1185">Reference proteome</keyword>
<dbReference type="EMBL" id="ACCJ01000034">
    <property type="protein sequence ID" value="EEG57042.1"/>
    <property type="molecule type" value="Genomic_DNA"/>
</dbReference>
<dbReference type="Proteomes" id="UP000004756">
    <property type="component" value="Unassembled WGS sequence"/>
</dbReference>
<dbReference type="PANTHER" id="PTHR32322">
    <property type="entry name" value="INNER MEMBRANE TRANSPORTER"/>
    <property type="match status" value="1"/>
</dbReference>
<feature type="transmembrane region" description="Helical" evidence="6">
    <location>
        <begin position="286"/>
        <end position="305"/>
    </location>
</feature>
<dbReference type="GO" id="GO:0016020">
    <property type="term" value="C:membrane"/>
    <property type="evidence" value="ECO:0007669"/>
    <property type="project" value="UniProtKB-SubCell"/>
</dbReference>
<feature type="transmembrane region" description="Helical" evidence="6">
    <location>
        <begin position="201"/>
        <end position="222"/>
    </location>
</feature>
<feature type="transmembrane region" description="Helical" evidence="6">
    <location>
        <begin position="115"/>
        <end position="137"/>
    </location>
</feature>
<comment type="caution">
    <text evidence="8">The sequence shown here is derived from an EMBL/GenBank/DDBJ whole genome shotgun (WGS) entry which is preliminary data.</text>
</comment>
<feature type="domain" description="EamA" evidence="7">
    <location>
        <begin position="170"/>
        <end position="304"/>
    </location>
</feature>
<dbReference type="HOGENOM" id="CLU_033863_4_1_9"/>
<evidence type="ECO:0000259" key="7">
    <source>
        <dbReference type="Pfam" id="PF00892"/>
    </source>
</evidence>
<dbReference type="AlphaFoldDB" id="C0CV59"/>
<protein>
    <submittedName>
        <fullName evidence="8">Putative membrane protein</fullName>
    </submittedName>
</protein>
<sequence>MACGRGKAAGIYIKSQERMVGNMNQKRLGYIYLVITFIIWGSIYVVAKYALAVIPPLTVLLGRYALSVLILYVILKKKGMKKIERADRKYFIIIGSVGYFVSIGFQLIGTNLLDASLASLINALNPVFIPLIAALVLKERVSLRRIAGIAISVAGVYAILGVGGGELSLAGIAASICSVTFWSVSSVMVRKVAGKYDPIQIAFVGMAIALCFNIPASIWELSTTPCRFTLPAVLSLIYLAVVCTALAHTLWNKSLQLLSAGTCSMLYPLQPLTSAVLGVLLLHEQITTGFVIGAVVISAGILIAVKE</sequence>
<feature type="transmembrane region" description="Helical" evidence="6">
    <location>
        <begin position="146"/>
        <end position="163"/>
    </location>
</feature>
<feature type="transmembrane region" description="Helical" evidence="6">
    <location>
        <begin position="90"/>
        <end position="109"/>
    </location>
</feature>
<dbReference type="PANTHER" id="PTHR32322:SF2">
    <property type="entry name" value="EAMA DOMAIN-CONTAINING PROTEIN"/>
    <property type="match status" value="1"/>
</dbReference>
<evidence type="ECO:0000313" key="8">
    <source>
        <dbReference type="EMBL" id="EEG57042.1"/>
    </source>
</evidence>